<protein>
    <submittedName>
        <fullName evidence="2">Uncharacterized protein</fullName>
    </submittedName>
</protein>
<dbReference type="STRING" id="1212491.LFA_1517"/>
<name>A0A098G378_9GAMM</name>
<dbReference type="Proteomes" id="UP000032430">
    <property type="component" value="Chromosome I"/>
</dbReference>
<dbReference type="EMBL" id="LN614827">
    <property type="protein sequence ID" value="CEG56932.1"/>
    <property type="molecule type" value="Genomic_DNA"/>
</dbReference>
<gene>
    <name evidence="2" type="ORF">LFA_1517</name>
</gene>
<keyword evidence="1" id="KW-1133">Transmembrane helix</keyword>
<keyword evidence="3" id="KW-1185">Reference proteome</keyword>
<evidence type="ECO:0000256" key="1">
    <source>
        <dbReference type="SAM" id="Phobius"/>
    </source>
</evidence>
<dbReference type="HOGENOM" id="CLU_2683314_0_0_6"/>
<dbReference type="KEGG" id="lfa:LFA_1517"/>
<evidence type="ECO:0000313" key="3">
    <source>
        <dbReference type="Proteomes" id="UP000032430"/>
    </source>
</evidence>
<proteinExistence type="predicted"/>
<reference evidence="3" key="1">
    <citation type="submission" date="2014-09" db="EMBL/GenBank/DDBJ databases">
        <authorList>
            <person name="Gomez-Valero L."/>
        </authorList>
    </citation>
    <scope>NUCLEOTIDE SEQUENCE [LARGE SCALE GENOMIC DNA]</scope>
    <source>
        <strain evidence="3">ATCC700992</strain>
    </source>
</reference>
<sequence length="74" mass="8606">MVHSLIMPSVSSYMVLPVDSLERDQIEKLFRQDCFFIVFLLSLQAAWFYALFSPCGYLLIFNTKPSFICSLVFQ</sequence>
<dbReference type="AlphaFoldDB" id="A0A098G378"/>
<keyword evidence="1" id="KW-0812">Transmembrane</keyword>
<feature type="transmembrane region" description="Helical" evidence="1">
    <location>
        <begin position="35"/>
        <end position="60"/>
    </location>
</feature>
<organism evidence="2 3">
    <name type="scientific">Legionella fallonii LLAP-10</name>
    <dbReference type="NCBI Taxonomy" id="1212491"/>
    <lineage>
        <taxon>Bacteria</taxon>
        <taxon>Pseudomonadati</taxon>
        <taxon>Pseudomonadota</taxon>
        <taxon>Gammaproteobacteria</taxon>
        <taxon>Legionellales</taxon>
        <taxon>Legionellaceae</taxon>
        <taxon>Legionella</taxon>
    </lineage>
</organism>
<keyword evidence="1" id="KW-0472">Membrane</keyword>
<accession>A0A098G378</accession>
<evidence type="ECO:0000313" key="2">
    <source>
        <dbReference type="EMBL" id="CEG56932.1"/>
    </source>
</evidence>